<gene>
    <name evidence="14" type="ORF">CFP75_38445</name>
</gene>
<keyword evidence="9" id="KW-0238">DNA-binding</keyword>
<dbReference type="EMBL" id="NMQU01000148">
    <property type="protein sequence ID" value="OXM43458.1"/>
    <property type="molecule type" value="Genomic_DNA"/>
</dbReference>
<dbReference type="GO" id="GO:0046872">
    <property type="term" value="F:metal ion binding"/>
    <property type="evidence" value="ECO:0007669"/>
    <property type="project" value="UniProtKB-KW"/>
</dbReference>
<dbReference type="InterPro" id="IPR003482">
    <property type="entry name" value="Whib"/>
</dbReference>
<dbReference type="InterPro" id="IPR034768">
    <property type="entry name" value="4FE4S_WBL"/>
</dbReference>
<dbReference type="GO" id="GO:0005737">
    <property type="term" value="C:cytoplasm"/>
    <property type="evidence" value="ECO:0007669"/>
    <property type="project" value="UniProtKB-SubCell"/>
</dbReference>
<dbReference type="OrthoDB" id="3689886at2"/>
<evidence type="ECO:0000256" key="3">
    <source>
        <dbReference type="ARBA" id="ARBA00006597"/>
    </source>
</evidence>
<evidence type="ECO:0000256" key="8">
    <source>
        <dbReference type="ARBA" id="ARBA00023015"/>
    </source>
</evidence>
<comment type="similarity">
    <text evidence="3">Belongs to the WhiB family.</text>
</comment>
<dbReference type="GO" id="GO:0003677">
    <property type="term" value="F:DNA binding"/>
    <property type="evidence" value="ECO:0007669"/>
    <property type="project" value="UniProtKB-KW"/>
</dbReference>
<dbReference type="GO" id="GO:0045892">
    <property type="term" value="P:negative regulation of DNA-templated transcription"/>
    <property type="evidence" value="ECO:0007669"/>
    <property type="project" value="TreeGrafter"/>
</dbReference>
<evidence type="ECO:0000256" key="4">
    <source>
        <dbReference type="ARBA" id="ARBA00022485"/>
    </source>
</evidence>
<keyword evidence="11" id="KW-0804">Transcription</keyword>
<dbReference type="GO" id="GO:0047134">
    <property type="term" value="F:protein-disulfide reductase [NAD(P)H] activity"/>
    <property type="evidence" value="ECO:0007669"/>
    <property type="project" value="TreeGrafter"/>
</dbReference>
<evidence type="ECO:0000256" key="2">
    <source>
        <dbReference type="ARBA" id="ARBA00004496"/>
    </source>
</evidence>
<reference evidence="14 15" key="1">
    <citation type="submission" date="2017-07" db="EMBL/GenBank/DDBJ databases">
        <title>Amycolatopsis alba DSM 44262 Genome sequencing and assembly.</title>
        <authorList>
            <person name="Kaur N."/>
            <person name="Mayilraj S."/>
        </authorList>
    </citation>
    <scope>NUCLEOTIDE SEQUENCE [LARGE SCALE GENOMIC DNA]</scope>
    <source>
        <strain evidence="14 15">DSM 44262</strain>
    </source>
</reference>
<feature type="domain" description="4Fe-4S Wbl-type" evidence="13">
    <location>
        <begin position="17"/>
        <end position="74"/>
    </location>
</feature>
<keyword evidence="5" id="KW-0479">Metal-binding</keyword>
<evidence type="ECO:0000256" key="6">
    <source>
        <dbReference type="ARBA" id="ARBA00023004"/>
    </source>
</evidence>
<dbReference type="Pfam" id="PF02467">
    <property type="entry name" value="Whib"/>
    <property type="match status" value="1"/>
</dbReference>
<evidence type="ECO:0000256" key="9">
    <source>
        <dbReference type="ARBA" id="ARBA00023125"/>
    </source>
</evidence>
<keyword evidence="8" id="KW-0805">Transcription regulation</keyword>
<protein>
    <recommendedName>
        <fullName evidence="13">4Fe-4S Wbl-type domain-containing protein</fullName>
    </recommendedName>
</protein>
<evidence type="ECO:0000256" key="11">
    <source>
        <dbReference type="ARBA" id="ARBA00023163"/>
    </source>
</evidence>
<evidence type="ECO:0000256" key="7">
    <source>
        <dbReference type="ARBA" id="ARBA00023014"/>
    </source>
</evidence>
<organism evidence="14 15">
    <name type="scientific">Amycolatopsis alba DSM 44262</name>
    <dbReference type="NCBI Taxonomy" id="1125972"/>
    <lineage>
        <taxon>Bacteria</taxon>
        <taxon>Bacillati</taxon>
        <taxon>Actinomycetota</taxon>
        <taxon>Actinomycetes</taxon>
        <taxon>Pseudonocardiales</taxon>
        <taxon>Pseudonocardiaceae</taxon>
        <taxon>Amycolatopsis</taxon>
    </lineage>
</organism>
<evidence type="ECO:0000313" key="15">
    <source>
        <dbReference type="Proteomes" id="UP000215563"/>
    </source>
</evidence>
<comment type="caution">
    <text evidence="14">The sequence shown here is derived from an EMBL/GenBank/DDBJ whole genome shotgun (WGS) entry which is preliminary data.</text>
</comment>
<proteinExistence type="inferred from homology"/>
<keyword evidence="10" id="KW-1015">Disulfide bond</keyword>
<sequence length="137" mass="15692">MKHPNAPHDRNWHRHAACRDKPNLDWHSDEPVIRQRCLAICRNCTVRAPCGDTAISLRDPWGIWGGQSPDERDRLAGDEHLRILPPHGNNSRYVKHSCRCDACRAGHTSYEHARRQSASQQELQEPRTPLLQGNPLD</sequence>
<dbReference type="Proteomes" id="UP000215563">
    <property type="component" value="Unassembled WGS sequence"/>
</dbReference>
<dbReference type="PANTHER" id="PTHR38839">
    <property type="entry name" value="TRANSCRIPTIONAL REGULATOR WHID-RELATED"/>
    <property type="match status" value="1"/>
</dbReference>
<evidence type="ECO:0000313" key="14">
    <source>
        <dbReference type="EMBL" id="OXM43458.1"/>
    </source>
</evidence>
<evidence type="ECO:0000259" key="13">
    <source>
        <dbReference type="PROSITE" id="PS51674"/>
    </source>
</evidence>
<dbReference type="GO" id="GO:0051539">
    <property type="term" value="F:4 iron, 4 sulfur cluster binding"/>
    <property type="evidence" value="ECO:0007669"/>
    <property type="project" value="UniProtKB-KW"/>
</dbReference>
<keyword evidence="15" id="KW-1185">Reference proteome</keyword>
<accession>A0A229R9X3</accession>
<dbReference type="GO" id="GO:0045454">
    <property type="term" value="P:cell redox homeostasis"/>
    <property type="evidence" value="ECO:0007669"/>
    <property type="project" value="TreeGrafter"/>
</dbReference>
<keyword evidence="7" id="KW-0411">Iron-sulfur</keyword>
<dbReference type="PROSITE" id="PS51674">
    <property type="entry name" value="4FE4S_WBL"/>
    <property type="match status" value="1"/>
</dbReference>
<name>A0A229R9X3_AMYAL</name>
<feature type="region of interest" description="Disordered" evidence="12">
    <location>
        <begin position="111"/>
        <end position="137"/>
    </location>
</feature>
<evidence type="ECO:0000256" key="12">
    <source>
        <dbReference type="SAM" id="MobiDB-lite"/>
    </source>
</evidence>
<evidence type="ECO:0000256" key="10">
    <source>
        <dbReference type="ARBA" id="ARBA00023157"/>
    </source>
</evidence>
<comment type="subcellular location">
    <subcellularLocation>
        <location evidence="2">Cytoplasm</location>
    </subcellularLocation>
</comment>
<dbReference type="RefSeq" id="WP_084702253.1">
    <property type="nucleotide sequence ID" value="NZ_KB913032.1"/>
</dbReference>
<evidence type="ECO:0000256" key="1">
    <source>
        <dbReference type="ARBA" id="ARBA00001966"/>
    </source>
</evidence>
<dbReference type="AlphaFoldDB" id="A0A229R9X3"/>
<keyword evidence="4" id="KW-0004">4Fe-4S</keyword>
<evidence type="ECO:0000256" key="5">
    <source>
        <dbReference type="ARBA" id="ARBA00022723"/>
    </source>
</evidence>
<comment type="cofactor">
    <cofactor evidence="1">
        <name>[4Fe-4S] cluster</name>
        <dbReference type="ChEBI" id="CHEBI:49883"/>
    </cofactor>
</comment>
<keyword evidence="6" id="KW-0408">Iron</keyword>